<evidence type="ECO:0000256" key="1">
    <source>
        <dbReference type="SAM" id="Phobius"/>
    </source>
</evidence>
<feature type="transmembrane region" description="Helical" evidence="1">
    <location>
        <begin position="12"/>
        <end position="29"/>
    </location>
</feature>
<feature type="transmembrane region" description="Helical" evidence="1">
    <location>
        <begin position="80"/>
        <end position="100"/>
    </location>
</feature>
<feature type="transmembrane region" description="Helical" evidence="1">
    <location>
        <begin position="282"/>
        <end position="306"/>
    </location>
</feature>
<feature type="transmembrane region" description="Helical" evidence="1">
    <location>
        <begin position="52"/>
        <end position="73"/>
    </location>
</feature>
<accession>A0ABT4RH95</accession>
<feature type="transmembrane region" description="Helical" evidence="1">
    <location>
        <begin position="357"/>
        <end position="376"/>
    </location>
</feature>
<feature type="transmembrane region" description="Helical" evidence="1">
    <location>
        <begin position="173"/>
        <end position="191"/>
    </location>
</feature>
<reference evidence="2" key="1">
    <citation type="submission" date="2022-10" db="EMBL/GenBank/DDBJ databases">
        <title>The WGS of Solirubrobacter sp. CPCC 204708.</title>
        <authorList>
            <person name="Jiang Z."/>
        </authorList>
    </citation>
    <scope>NUCLEOTIDE SEQUENCE</scope>
    <source>
        <strain evidence="2">CPCC 204708</strain>
    </source>
</reference>
<evidence type="ECO:0000313" key="3">
    <source>
        <dbReference type="Proteomes" id="UP001147700"/>
    </source>
</evidence>
<evidence type="ECO:0000313" key="2">
    <source>
        <dbReference type="EMBL" id="MDA0137929.1"/>
    </source>
</evidence>
<sequence>MRAGTFVKQHATPLAAAILGVLTVAVGLYEDANGRLLGVPHPPFIGGYNPEATGWLALAIPCFAVAVALVNPLLAKPKALAFAAAIFATTLVLRIVLFAARLGGDFDRTLTVLPRGEGKNEYLPTMAAFEYGPRFVLDRFAELVPALPVHSAGHPPGLILTMHYLGLTTGMRLAWFCLIVGALATPLTYVLAKQLFDERTARIAGVLMVFAPVVLHFGAVSPDAVYLTLGLLAAIPLASGRLVLGGIALAVVVMFAWSELAVGAWAAILVLTRDGFRPALKLGVVCGIAVLGVQALLALTTGWDPIGTFHATHEVYDVGIASRRPYWYWLFGSPTAFFLILGPAISWLAFTRLQQRAPEAFAIFAVILVATVAGFTKAETERIWLFLVPFVCLAAAPLVRRPTLIAATLAVQAIVYELLFDTLW</sequence>
<keyword evidence="1" id="KW-0812">Transmembrane</keyword>
<gene>
    <name evidence="2" type="ORF">OJ962_10490</name>
</gene>
<proteinExistence type="predicted"/>
<dbReference type="RefSeq" id="WP_202952829.1">
    <property type="nucleotide sequence ID" value="NZ_JAPCID010000012.1"/>
</dbReference>
<dbReference type="Proteomes" id="UP001147700">
    <property type="component" value="Unassembled WGS sequence"/>
</dbReference>
<name>A0ABT4RH95_9ACTN</name>
<feature type="transmembrane region" description="Helical" evidence="1">
    <location>
        <begin position="326"/>
        <end position="350"/>
    </location>
</feature>
<keyword evidence="1" id="KW-1133">Transmembrane helix</keyword>
<protein>
    <recommendedName>
        <fullName evidence="4">Glycosyltransferase RgtA/B/C/D-like domain-containing protein</fullName>
    </recommendedName>
</protein>
<keyword evidence="1" id="KW-0472">Membrane</keyword>
<organism evidence="2 3">
    <name type="scientific">Solirubrobacter deserti</name>
    <dbReference type="NCBI Taxonomy" id="2282478"/>
    <lineage>
        <taxon>Bacteria</taxon>
        <taxon>Bacillati</taxon>
        <taxon>Actinomycetota</taxon>
        <taxon>Thermoleophilia</taxon>
        <taxon>Solirubrobacterales</taxon>
        <taxon>Solirubrobacteraceae</taxon>
        <taxon>Solirubrobacter</taxon>
    </lineage>
</organism>
<feature type="transmembrane region" description="Helical" evidence="1">
    <location>
        <begin position="203"/>
        <end position="222"/>
    </location>
</feature>
<feature type="transmembrane region" description="Helical" evidence="1">
    <location>
        <begin position="242"/>
        <end position="270"/>
    </location>
</feature>
<comment type="caution">
    <text evidence="2">The sequence shown here is derived from an EMBL/GenBank/DDBJ whole genome shotgun (WGS) entry which is preliminary data.</text>
</comment>
<evidence type="ECO:0008006" key="4">
    <source>
        <dbReference type="Google" id="ProtNLM"/>
    </source>
</evidence>
<keyword evidence="3" id="KW-1185">Reference proteome</keyword>
<feature type="transmembrane region" description="Helical" evidence="1">
    <location>
        <begin position="382"/>
        <end position="399"/>
    </location>
</feature>
<dbReference type="EMBL" id="JAPCID010000012">
    <property type="protein sequence ID" value="MDA0137929.1"/>
    <property type="molecule type" value="Genomic_DNA"/>
</dbReference>